<protein>
    <submittedName>
        <fullName evidence="1">Uncharacterized protein</fullName>
    </submittedName>
</protein>
<dbReference type="Proteomes" id="UP000092582">
    <property type="component" value="Chromosome 1"/>
</dbReference>
<dbReference type="RefSeq" id="WP_066598593.1">
    <property type="nucleotide sequence ID" value="NZ_CP016282.1"/>
</dbReference>
<keyword evidence="2" id="KW-1185">Reference proteome</keyword>
<dbReference type="AlphaFoldDB" id="A0A1B1BQN3"/>
<accession>A0A1B1BQN3</accession>
<evidence type="ECO:0000313" key="1">
    <source>
        <dbReference type="EMBL" id="ANP74683.1"/>
    </source>
</evidence>
<name>A0A1B1BQN3_9MICO</name>
<dbReference type="EMBL" id="CP016282">
    <property type="protein sequence ID" value="ANP74683.1"/>
    <property type="molecule type" value="Genomic_DNA"/>
</dbReference>
<dbReference type="KEGG" id="cart:PA27867_3768"/>
<proteinExistence type="predicted"/>
<sequence length="123" mass="13069">MTAATVIQHRRGSTRITTRAMTRVVSAVAADALGVRPSQVSVRLADADGGLDLTVRAPIRVVPLHDSPLDTAAETPADGTILDRTDRAQRRIRGTVADLTGAQIAGVVVRLTGARIRRPDRVD</sequence>
<reference evidence="1 2" key="1">
    <citation type="submission" date="2016-06" db="EMBL/GenBank/DDBJ databases">
        <title>Genome sequencing of Cryobacterium arcticum PAMC 27867.</title>
        <authorList>
            <person name="Lee J."/>
            <person name="Kim O.-S."/>
        </authorList>
    </citation>
    <scope>NUCLEOTIDE SEQUENCE [LARGE SCALE GENOMIC DNA]</scope>
    <source>
        <strain evidence="1 2">PAMC 27867</strain>
    </source>
</reference>
<organism evidence="1 2">
    <name type="scientific">Cryobacterium arcticum</name>
    <dbReference type="NCBI Taxonomy" id="670052"/>
    <lineage>
        <taxon>Bacteria</taxon>
        <taxon>Bacillati</taxon>
        <taxon>Actinomycetota</taxon>
        <taxon>Actinomycetes</taxon>
        <taxon>Micrococcales</taxon>
        <taxon>Microbacteriaceae</taxon>
        <taxon>Cryobacterium</taxon>
    </lineage>
</organism>
<evidence type="ECO:0000313" key="2">
    <source>
        <dbReference type="Proteomes" id="UP000092582"/>
    </source>
</evidence>
<dbReference type="OrthoDB" id="5122951at2"/>
<gene>
    <name evidence="1" type="ORF">PA27867_3768</name>
</gene>
<dbReference type="STRING" id="670052.PA27867_3768"/>